<evidence type="ECO:0000256" key="1">
    <source>
        <dbReference type="SAM" id="MobiDB-lite"/>
    </source>
</evidence>
<proteinExistence type="predicted"/>
<sequence length="455" mass="51245">MPLLTSTDKMMAGLTKKLYKYILLAVLLVVAGNTAKAYSILAHEAVIDASWRSDIVPLLKKKYPSATYDELLLAHSYAYGGSIVADMGYMPFGNGFFTDLVHYVRSGDFIETLISESQNLNEYAFSLGALSHYMADKYGHSLSTNRNVPIVYPKLKKKFGDVVTYDDDHTSHSRMEFAYDVLQVGQGNYTSEAYRDFIGFNMAVPVLERAFYKTYGQKLNTIFSNINSSINMMRWGVRNLFPALTKNAYKANRAEIEEMHPGITVKKFRYKMSRRAFNLQYGKERKHGNFFSKLAAGFISILPKIGPLKTLNFKSPGEEGQRLFAESFEAIVKNYKSSLNDVDNGRLVLPDIDFDTGHDTHIGEYPLADKTWAKLVETLQKQGFKHLNPPLQQSIASFYNASGTPDIYRDKPEYWAKLSTALQQMKAMQPIAQADTQPGDSIQQNGKTDTPSSTN</sequence>
<accession>A0A563U3I2</accession>
<dbReference type="Pfam" id="PF00882">
    <property type="entry name" value="Zn_dep_PLPC"/>
    <property type="match status" value="1"/>
</dbReference>
<keyword evidence="4" id="KW-1185">Reference proteome</keyword>
<organism evidence="3 4">
    <name type="scientific">Mucilaginibacter pallidiroseus</name>
    <dbReference type="NCBI Taxonomy" id="2599295"/>
    <lineage>
        <taxon>Bacteria</taxon>
        <taxon>Pseudomonadati</taxon>
        <taxon>Bacteroidota</taxon>
        <taxon>Sphingobacteriia</taxon>
        <taxon>Sphingobacteriales</taxon>
        <taxon>Sphingobacteriaceae</taxon>
        <taxon>Mucilaginibacter</taxon>
    </lineage>
</organism>
<reference evidence="3 4" key="1">
    <citation type="submission" date="2019-07" db="EMBL/GenBank/DDBJ databases">
        <authorList>
            <person name="Kim J."/>
        </authorList>
    </citation>
    <scope>NUCLEOTIDE SEQUENCE [LARGE SCALE GENOMIC DNA]</scope>
    <source>
        <strain evidence="4">dk17</strain>
    </source>
</reference>
<dbReference type="Proteomes" id="UP000320042">
    <property type="component" value="Unassembled WGS sequence"/>
</dbReference>
<dbReference type="EMBL" id="VOEJ01000008">
    <property type="protein sequence ID" value="TWR25882.1"/>
    <property type="molecule type" value="Genomic_DNA"/>
</dbReference>
<evidence type="ECO:0000313" key="4">
    <source>
        <dbReference type="Proteomes" id="UP000320042"/>
    </source>
</evidence>
<evidence type="ECO:0000259" key="2">
    <source>
        <dbReference type="Pfam" id="PF00882"/>
    </source>
</evidence>
<dbReference type="InterPro" id="IPR029002">
    <property type="entry name" value="PLPC/GPLD1"/>
</dbReference>
<comment type="caution">
    <text evidence="3">The sequence shown here is derived from an EMBL/GenBank/DDBJ whole genome shotgun (WGS) entry which is preliminary data.</text>
</comment>
<protein>
    <submittedName>
        <fullName evidence="3">Zinc dependent phospholipase C family protein</fullName>
    </submittedName>
</protein>
<evidence type="ECO:0000313" key="3">
    <source>
        <dbReference type="EMBL" id="TWR25882.1"/>
    </source>
</evidence>
<name>A0A563U3I2_9SPHI</name>
<feature type="domain" description="Phospholipase C/D" evidence="2">
    <location>
        <begin position="57"/>
        <end position="223"/>
    </location>
</feature>
<dbReference type="AlphaFoldDB" id="A0A563U3I2"/>
<feature type="compositionally biased region" description="Polar residues" evidence="1">
    <location>
        <begin position="434"/>
        <end position="455"/>
    </location>
</feature>
<gene>
    <name evidence="3" type="ORF">FPZ43_16515</name>
</gene>
<feature type="region of interest" description="Disordered" evidence="1">
    <location>
        <begin position="429"/>
        <end position="455"/>
    </location>
</feature>